<dbReference type="GO" id="GO:0000785">
    <property type="term" value="C:chromatin"/>
    <property type="evidence" value="ECO:0007669"/>
    <property type="project" value="TreeGrafter"/>
</dbReference>
<dbReference type="GO" id="GO:0000978">
    <property type="term" value="F:RNA polymerase II cis-regulatory region sequence-specific DNA binding"/>
    <property type="evidence" value="ECO:0007669"/>
    <property type="project" value="InterPro"/>
</dbReference>
<feature type="compositionally biased region" description="Low complexity" evidence="8">
    <location>
        <begin position="34"/>
        <end position="51"/>
    </location>
</feature>
<feature type="compositionally biased region" description="Low complexity" evidence="8">
    <location>
        <begin position="252"/>
        <end position="262"/>
    </location>
</feature>
<evidence type="ECO:0000256" key="2">
    <source>
        <dbReference type="ARBA" id="ARBA00022723"/>
    </source>
</evidence>
<evidence type="ECO:0000259" key="9">
    <source>
        <dbReference type="PROSITE" id="PS50157"/>
    </source>
</evidence>
<feature type="compositionally biased region" description="Basic residues" evidence="8">
    <location>
        <begin position="210"/>
        <end position="221"/>
    </location>
</feature>
<keyword evidence="5" id="KW-0862">Zinc</keyword>
<dbReference type="GeneID" id="11495038"/>
<dbReference type="GO" id="GO:0005634">
    <property type="term" value="C:nucleus"/>
    <property type="evidence" value="ECO:0007669"/>
    <property type="project" value="UniProtKB-SubCell"/>
</dbReference>
<feature type="compositionally biased region" description="Low complexity" evidence="8">
    <location>
        <begin position="1153"/>
        <end position="1169"/>
    </location>
</feature>
<dbReference type="InterPro" id="IPR051059">
    <property type="entry name" value="VerF-like"/>
</dbReference>
<keyword evidence="11" id="KW-1185">Reference proteome</keyword>
<feature type="region of interest" description="Disordered" evidence="8">
    <location>
        <begin position="1146"/>
        <end position="1169"/>
    </location>
</feature>
<proteinExistence type="predicted"/>
<dbReference type="HOGENOM" id="CLU_274305_0_0_1"/>
<feature type="compositionally biased region" description="Polar residues" evidence="8">
    <location>
        <begin position="62"/>
        <end position="73"/>
    </location>
</feature>
<dbReference type="eggNOG" id="KOG1721">
    <property type="taxonomic scope" value="Eukaryota"/>
</dbReference>
<feature type="domain" description="C2H2-type" evidence="9">
    <location>
        <begin position="115"/>
        <end position="143"/>
    </location>
</feature>
<feature type="compositionally biased region" description="Low complexity" evidence="8">
    <location>
        <begin position="232"/>
        <end position="245"/>
    </location>
</feature>
<sequence length="1169" mass="133477">MAVDGDHDNKTNDLPNSKSTSLTEHIPMPMPMPSSSSSVSSTSLASYSGTSIGSDNHPPQPLDSSPNCSSSNKNISPPKTGIFSKRFICSFCAKAFSRSEHKIRHERSHTGFKPYKCLLCDHSFVRSDLTIRHLKTVHKDQINLLQKDNLKNEDPSEFSQTSIETIIRSLIKIDHSDKNSNSNIKHISDKNLKIKTNSEINNNNNNNNNTKRRKNKKRKNKQKDIHNILVRSPSPTSSSLSSLQQQKHDHQSVPPFSSSSSSLIPSISLIYHNKKYPNGNQIGKEKDHQDIKIKHEIDESVYLYLISKYNKEVFPYDLKQINHLTQLSLNHLLNTDHSKSLLLKNIKKDVMEINSPSLLLSLLSLGKLESSPLEKSRNDSEKLWLLSLNEAKELVPNSNENIEIIIITYSILSHILLCSYSSLSPTSKSSSKIYSLDNIINFLDLHFQNILNIIIDNNASTNDNLLRYLCDNNDTGEETFWNIFNLWVSLIKITNSFNDTSLKIYKWFTNQTLIDKNDTTGNNYKENNEDIKLIELLITNKSTSYIEFNGKFILNSLANSLYCESILMTSLPNTYNGNFQSLREYHNSLINANKKVSMFANSILRTNNIHHNQPSKNHDPHVFSTIQNLKNWKYNILLPNCPDKFIPLLSEYLIPILSNEHWLLWEVTWLDFLRILRSPVLISRNGVLEDPSSSIAKIKTKNNVSLQNHTLLSTPTMKKPSIQYPRLNQSWYIDDFLNIIHPTDSSLILNNLGICVIPILINLLTITTTSTATNEQQLEDNELIINEKFIRLIVDIIIFQLKICSCDLIVPFPNASNHTLGYLKNPIIQMLFFVWYSIIMNHTKNNNKDNKESEDHEFQCISFFINHYIKNPNKRINIDVLFEKDLSIILFDLNSMEFKGYHYLLKFISTYFIEEIIKKKLLISPYLDDLTKSKLMEMSSRTLHALDLKLKHTTRPHTRIHSQQISFNNASTDNPNFVPNTIISINNARTTTSRPSSNNIPLNEHKNKITTITADQHKPLNKIPSISTTIEPTATATATATTNGKRKCSIAEIINDNNSYDIDTEVNQQNDNKRLNFQQLPSIQQSNYTYANCNTSPIRITNNYYSNQRLPFILNPRRYSSLDMSPKKNPTPYSANSSSRDGIVTTNGSATMDNPTIDNSNNDTINNGI</sequence>
<comment type="subcellular location">
    <subcellularLocation>
        <location evidence="1">Nucleus</location>
    </subcellularLocation>
</comment>
<dbReference type="RefSeq" id="XP_003669981.1">
    <property type="nucleotide sequence ID" value="XM_003669933.1"/>
</dbReference>
<evidence type="ECO:0000256" key="6">
    <source>
        <dbReference type="ARBA" id="ARBA00023242"/>
    </source>
</evidence>
<dbReference type="InterPro" id="IPR036236">
    <property type="entry name" value="Znf_C2H2_sf"/>
</dbReference>
<reference evidence="10 11" key="1">
    <citation type="journal article" date="2011" name="Proc. Natl. Acad. Sci. U.S.A.">
        <title>Evolutionary erosion of yeast sex chromosomes by mating-type switching accidents.</title>
        <authorList>
            <person name="Gordon J.L."/>
            <person name="Armisen D."/>
            <person name="Proux-Wera E."/>
            <person name="Oheigeartaigh S.S."/>
            <person name="Byrne K.P."/>
            <person name="Wolfe K.H."/>
        </authorList>
    </citation>
    <scope>NUCLEOTIDE SEQUENCE [LARGE SCALE GENOMIC DNA]</scope>
    <source>
        <strain evidence="11">ATCC 10597 / BCRC 20456 / CBS 421 / NBRC 0211 / NRRL Y-12639</strain>
    </source>
</reference>
<evidence type="ECO:0000313" key="11">
    <source>
        <dbReference type="Proteomes" id="UP000000689"/>
    </source>
</evidence>
<keyword evidence="6" id="KW-0539">Nucleus</keyword>
<organism evidence="10 11">
    <name type="scientific">Naumovozyma dairenensis (strain ATCC 10597 / BCRC 20456 / CBS 421 / NBRC 0211 / NRRL Y-12639)</name>
    <name type="common">Saccharomyces dairenensis</name>
    <dbReference type="NCBI Taxonomy" id="1071378"/>
    <lineage>
        <taxon>Eukaryota</taxon>
        <taxon>Fungi</taxon>
        <taxon>Dikarya</taxon>
        <taxon>Ascomycota</taxon>
        <taxon>Saccharomycotina</taxon>
        <taxon>Saccharomycetes</taxon>
        <taxon>Saccharomycetales</taxon>
        <taxon>Saccharomycetaceae</taxon>
        <taxon>Naumovozyma</taxon>
    </lineage>
</organism>
<dbReference type="GO" id="GO:0000981">
    <property type="term" value="F:DNA-binding transcription factor activity, RNA polymerase II-specific"/>
    <property type="evidence" value="ECO:0007669"/>
    <property type="project" value="InterPro"/>
</dbReference>
<dbReference type="OrthoDB" id="654211at2759"/>
<evidence type="ECO:0000313" key="10">
    <source>
        <dbReference type="EMBL" id="CCD24738.1"/>
    </source>
</evidence>
<dbReference type="GO" id="GO:0008270">
    <property type="term" value="F:zinc ion binding"/>
    <property type="evidence" value="ECO:0007669"/>
    <property type="project" value="UniProtKB-KW"/>
</dbReference>
<name>G0WAC7_NAUDC</name>
<keyword evidence="2" id="KW-0479">Metal-binding</keyword>
<accession>G0WAC7</accession>
<dbReference type="SUPFAM" id="SSF57667">
    <property type="entry name" value="beta-beta-alpha zinc fingers"/>
    <property type="match status" value="1"/>
</dbReference>
<evidence type="ECO:0000256" key="1">
    <source>
        <dbReference type="ARBA" id="ARBA00004123"/>
    </source>
</evidence>
<evidence type="ECO:0000256" key="5">
    <source>
        <dbReference type="ARBA" id="ARBA00022833"/>
    </source>
</evidence>
<evidence type="ECO:0000256" key="4">
    <source>
        <dbReference type="ARBA" id="ARBA00022771"/>
    </source>
</evidence>
<feature type="domain" description="C2H2-type" evidence="9">
    <location>
        <begin position="87"/>
        <end position="114"/>
    </location>
</feature>
<protein>
    <recommendedName>
        <fullName evidence="9">C2H2-type domain-containing protein</fullName>
    </recommendedName>
</protein>
<keyword evidence="3" id="KW-0677">Repeat</keyword>
<feature type="region of interest" description="Disordered" evidence="8">
    <location>
        <begin position="1"/>
        <end position="73"/>
    </location>
</feature>
<dbReference type="Proteomes" id="UP000000689">
    <property type="component" value="Chromosome 4"/>
</dbReference>
<dbReference type="PANTHER" id="PTHR40626:SF34">
    <property type="entry name" value="ZINC FINGER PROTEIN YGR067C"/>
    <property type="match status" value="1"/>
</dbReference>
<dbReference type="PANTHER" id="PTHR40626">
    <property type="entry name" value="MIP31509P"/>
    <property type="match status" value="1"/>
</dbReference>
<evidence type="ECO:0000256" key="8">
    <source>
        <dbReference type="SAM" id="MobiDB-lite"/>
    </source>
</evidence>
<dbReference type="InterPro" id="IPR013087">
    <property type="entry name" value="Znf_C2H2_type"/>
</dbReference>
<feature type="compositionally biased region" description="Basic and acidic residues" evidence="8">
    <location>
        <begin position="1"/>
        <end position="11"/>
    </location>
</feature>
<dbReference type="KEGG" id="ndi:NDAI_0D04240"/>
<dbReference type="SMART" id="SM00355">
    <property type="entry name" value="ZnF_C2H2"/>
    <property type="match status" value="2"/>
</dbReference>
<dbReference type="Gene3D" id="3.30.160.60">
    <property type="entry name" value="Classic Zinc Finger"/>
    <property type="match status" value="2"/>
</dbReference>
<feature type="region of interest" description="Disordered" evidence="8">
    <location>
        <begin position="195"/>
        <end position="262"/>
    </location>
</feature>
<dbReference type="EMBL" id="HE580270">
    <property type="protein sequence ID" value="CCD24738.1"/>
    <property type="molecule type" value="Genomic_DNA"/>
</dbReference>
<gene>
    <name evidence="10" type="primary">NDAI0D04240</name>
    <name evidence="10" type="ordered locus">NDAI_0D04240</name>
</gene>
<dbReference type="PROSITE" id="PS50157">
    <property type="entry name" value="ZINC_FINGER_C2H2_2"/>
    <property type="match status" value="2"/>
</dbReference>
<feature type="compositionally biased region" description="Polar residues" evidence="8">
    <location>
        <begin position="12"/>
        <end position="23"/>
    </location>
</feature>
<dbReference type="PROSITE" id="PS00028">
    <property type="entry name" value="ZINC_FINGER_C2H2_1"/>
    <property type="match status" value="2"/>
</dbReference>
<keyword evidence="4 7" id="KW-0863">Zinc-finger</keyword>
<evidence type="ECO:0000256" key="7">
    <source>
        <dbReference type="PROSITE-ProRule" id="PRU00042"/>
    </source>
</evidence>
<evidence type="ECO:0000256" key="3">
    <source>
        <dbReference type="ARBA" id="ARBA00022737"/>
    </source>
</evidence>
<dbReference type="AlphaFoldDB" id="G0WAC7"/>